<dbReference type="AlphaFoldDB" id="A0A381VHM2"/>
<reference evidence="2" key="1">
    <citation type="submission" date="2018-05" db="EMBL/GenBank/DDBJ databases">
        <authorList>
            <person name="Lanie J.A."/>
            <person name="Ng W.-L."/>
            <person name="Kazmierczak K.M."/>
            <person name="Andrzejewski T.M."/>
            <person name="Davidsen T.M."/>
            <person name="Wayne K.J."/>
            <person name="Tettelin H."/>
            <person name="Glass J.I."/>
            <person name="Rusch D."/>
            <person name="Podicherti R."/>
            <person name="Tsui H.-C.T."/>
            <person name="Winkler M.E."/>
        </authorList>
    </citation>
    <scope>NUCLEOTIDE SEQUENCE</scope>
</reference>
<evidence type="ECO:0000313" key="2">
    <source>
        <dbReference type="EMBL" id="SVA39782.1"/>
    </source>
</evidence>
<gene>
    <name evidence="2" type="ORF">METZ01_LOCUS92636</name>
</gene>
<sequence>VSSGSKGFPKMGKPQETVDMTNLSIPEQIARVDEAINEAQYGVRTTFLTSSHMVGTYALPKSLEKKIKCKISPSSTSGEWKLDIRP</sequence>
<evidence type="ECO:0000256" key="1">
    <source>
        <dbReference type="SAM" id="MobiDB-lite"/>
    </source>
</evidence>
<proteinExistence type="predicted"/>
<accession>A0A381VHM2</accession>
<feature type="region of interest" description="Disordered" evidence="1">
    <location>
        <begin position="1"/>
        <end position="21"/>
    </location>
</feature>
<name>A0A381VHM2_9ZZZZ</name>
<organism evidence="2">
    <name type="scientific">marine metagenome</name>
    <dbReference type="NCBI Taxonomy" id="408172"/>
    <lineage>
        <taxon>unclassified sequences</taxon>
        <taxon>metagenomes</taxon>
        <taxon>ecological metagenomes</taxon>
    </lineage>
</organism>
<dbReference type="EMBL" id="UINC01008853">
    <property type="protein sequence ID" value="SVA39782.1"/>
    <property type="molecule type" value="Genomic_DNA"/>
</dbReference>
<protein>
    <submittedName>
        <fullName evidence="2">Uncharacterized protein</fullName>
    </submittedName>
</protein>
<feature type="non-terminal residue" evidence="2">
    <location>
        <position position="1"/>
    </location>
</feature>